<evidence type="ECO:0000256" key="7">
    <source>
        <dbReference type="ARBA" id="ARBA00022801"/>
    </source>
</evidence>
<dbReference type="GO" id="GO:0030288">
    <property type="term" value="C:outer membrane-bounded periplasmic space"/>
    <property type="evidence" value="ECO:0007669"/>
    <property type="project" value="TreeGrafter"/>
</dbReference>
<evidence type="ECO:0000256" key="10">
    <source>
        <dbReference type="ARBA" id="ARBA00023268"/>
    </source>
</evidence>
<organism evidence="18 19">
    <name type="scientific">Cryptosporangium phraense</name>
    <dbReference type="NCBI Taxonomy" id="2593070"/>
    <lineage>
        <taxon>Bacteria</taxon>
        <taxon>Bacillati</taxon>
        <taxon>Actinomycetota</taxon>
        <taxon>Actinomycetes</taxon>
        <taxon>Cryptosporangiales</taxon>
        <taxon>Cryptosporangiaceae</taxon>
        <taxon>Cryptosporangium</taxon>
    </lineage>
</organism>
<evidence type="ECO:0000256" key="13">
    <source>
        <dbReference type="ARBA" id="ARBA00049902"/>
    </source>
</evidence>
<dbReference type="InterPro" id="IPR036950">
    <property type="entry name" value="PBP_transglycosylase"/>
</dbReference>
<dbReference type="GO" id="GO:0071555">
    <property type="term" value="P:cell wall organization"/>
    <property type="evidence" value="ECO:0007669"/>
    <property type="project" value="UniProtKB-KW"/>
</dbReference>
<feature type="region of interest" description="Disordered" evidence="14">
    <location>
        <begin position="132"/>
        <end position="173"/>
    </location>
</feature>
<comment type="catalytic activity">
    <reaction evidence="12">
        <text>Preferential cleavage: (Ac)2-L-Lys-D-Ala-|-D-Ala. Also transpeptidation of peptidyl-alanyl moieties that are N-acyl substituents of D-alanine.</text>
        <dbReference type="EC" id="3.4.16.4"/>
    </reaction>
</comment>
<keyword evidence="3" id="KW-0121">Carboxypeptidase</keyword>
<dbReference type="GO" id="GO:0006508">
    <property type="term" value="P:proteolysis"/>
    <property type="evidence" value="ECO:0007669"/>
    <property type="project" value="UniProtKB-KW"/>
</dbReference>
<dbReference type="Pfam" id="PF00912">
    <property type="entry name" value="Transgly"/>
    <property type="match status" value="1"/>
</dbReference>
<evidence type="ECO:0000256" key="2">
    <source>
        <dbReference type="ARBA" id="ARBA00007739"/>
    </source>
</evidence>
<evidence type="ECO:0000256" key="5">
    <source>
        <dbReference type="ARBA" id="ARBA00022676"/>
    </source>
</evidence>
<feature type="compositionally biased region" description="Low complexity" evidence="14">
    <location>
        <begin position="846"/>
        <end position="879"/>
    </location>
</feature>
<dbReference type="RefSeq" id="WP_142708168.1">
    <property type="nucleotide sequence ID" value="NZ_VIRS01000026.1"/>
</dbReference>
<evidence type="ECO:0000259" key="16">
    <source>
        <dbReference type="Pfam" id="PF00905"/>
    </source>
</evidence>
<evidence type="ECO:0000259" key="17">
    <source>
        <dbReference type="Pfam" id="PF00912"/>
    </source>
</evidence>
<dbReference type="InParanoid" id="A0A545AL72"/>
<comment type="caution">
    <text evidence="18">The sequence shown here is derived from an EMBL/GenBank/DDBJ whole genome shotgun (WGS) entry which is preliminary data.</text>
</comment>
<evidence type="ECO:0000256" key="8">
    <source>
        <dbReference type="ARBA" id="ARBA00022960"/>
    </source>
</evidence>
<evidence type="ECO:0000256" key="4">
    <source>
        <dbReference type="ARBA" id="ARBA00022670"/>
    </source>
</evidence>
<dbReference type="GO" id="GO:0008658">
    <property type="term" value="F:penicillin binding"/>
    <property type="evidence" value="ECO:0007669"/>
    <property type="project" value="InterPro"/>
</dbReference>
<comment type="catalytic activity">
    <reaction evidence="13">
        <text>[GlcNAc-(1-&gt;4)-Mur2Ac(oyl-L-Ala-gamma-D-Glu-L-Lys-D-Ala-D-Ala)](n)-di-trans,octa-cis-undecaprenyl diphosphate + beta-D-GlcNAc-(1-&gt;4)-Mur2Ac(oyl-L-Ala-gamma-D-Glu-L-Lys-D-Ala-D-Ala)-di-trans,octa-cis-undecaprenyl diphosphate = [GlcNAc-(1-&gt;4)-Mur2Ac(oyl-L-Ala-gamma-D-Glu-L-Lys-D-Ala-D-Ala)](n+1)-di-trans,octa-cis-undecaprenyl diphosphate + di-trans,octa-cis-undecaprenyl diphosphate + H(+)</text>
        <dbReference type="Rhea" id="RHEA:23708"/>
        <dbReference type="Rhea" id="RHEA-COMP:9602"/>
        <dbReference type="Rhea" id="RHEA-COMP:9603"/>
        <dbReference type="ChEBI" id="CHEBI:15378"/>
        <dbReference type="ChEBI" id="CHEBI:58405"/>
        <dbReference type="ChEBI" id="CHEBI:60033"/>
        <dbReference type="ChEBI" id="CHEBI:78435"/>
        <dbReference type="EC" id="2.4.99.28"/>
    </reaction>
</comment>
<evidence type="ECO:0000256" key="11">
    <source>
        <dbReference type="ARBA" id="ARBA00023316"/>
    </source>
</evidence>
<dbReference type="PANTHER" id="PTHR32282">
    <property type="entry name" value="BINDING PROTEIN TRANSPEPTIDASE, PUTATIVE-RELATED"/>
    <property type="match status" value="1"/>
</dbReference>
<keyword evidence="19" id="KW-1185">Reference proteome</keyword>
<evidence type="ECO:0000256" key="6">
    <source>
        <dbReference type="ARBA" id="ARBA00022679"/>
    </source>
</evidence>
<reference evidence="18 19" key="1">
    <citation type="submission" date="2019-07" db="EMBL/GenBank/DDBJ databases">
        <title>Cryptosporangium phraense sp. nov., isolated from plant litter.</title>
        <authorList>
            <person name="Suriyachadkun C."/>
        </authorList>
    </citation>
    <scope>NUCLEOTIDE SEQUENCE [LARGE SCALE GENOMIC DNA]</scope>
    <source>
        <strain evidence="18 19">A-T 5661</strain>
    </source>
</reference>
<keyword evidence="9" id="KW-0573">Peptidoglycan synthesis</keyword>
<accession>A0A545AL72</accession>
<dbReference type="EMBL" id="VIRS01000026">
    <property type="protein sequence ID" value="TQS41485.1"/>
    <property type="molecule type" value="Genomic_DNA"/>
</dbReference>
<dbReference type="AlphaFoldDB" id="A0A545AL72"/>
<dbReference type="InterPro" id="IPR023346">
    <property type="entry name" value="Lysozyme-like_dom_sf"/>
</dbReference>
<dbReference type="Gene3D" id="1.10.3810.10">
    <property type="entry name" value="Biosynthetic peptidoglycan transglycosylase-like"/>
    <property type="match status" value="1"/>
</dbReference>
<dbReference type="Pfam" id="PF00905">
    <property type="entry name" value="Transpeptidase"/>
    <property type="match status" value="1"/>
</dbReference>
<evidence type="ECO:0000313" key="18">
    <source>
        <dbReference type="EMBL" id="TQS41485.1"/>
    </source>
</evidence>
<dbReference type="GO" id="GO:0009002">
    <property type="term" value="F:serine-type D-Ala-D-Ala carboxypeptidase activity"/>
    <property type="evidence" value="ECO:0007669"/>
    <property type="project" value="UniProtKB-EC"/>
</dbReference>
<keyword evidence="4" id="KW-0645">Protease</keyword>
<keyword evidence="15" id="KW-1133">Transmembrane helix</keyword>
<dbReference type="InterPro" id="IPR050396">
    <property type="entry name" value="Glycosyltr_51/Transpeptidase"/>
</dbReference>
<feature type="domain" description="Glycosyl transferase family 51" evidence="17">
    <location>
        <begin position="225"/>
        <end position="398"/>
    </location>
</feature>
<comment type="similarity">
    <text evidence="1">In the C-terminal section; belongs to the transpeptidase family.</text>
</comment>
<dbReference type="GO" id="GO:0008955">
    <property type="term" value="F:peptidoglycan glycosyltransferase activity"/>
    <property type="evidence" value="ECO:0007669"/>
    <property type="project" value="UniProtKB-EC"/>
</dbReference>
<comment type="similarity">
    <text evidence="2">In the N-terminal section; belongs to the glycosyltransferase 51 family.</text>
</comment>
<dbReference type="Gene3D" id="3.40.710.10">
    <property type="entry name" value="DD-peptidase/beta-lactamase superfamily"/>
    <property type="match status" value="1"/>
</dbReference>
<dbReference type="InterPro" id="IPR001264">
    <property type="entry name" value="Glyco_trans_51"/>
</dbReference>
<protein>
    <submittedName>
        <fullName evidence="18">Penicillin-binding protein</fullName>
    </submittedName>
</protein>
<feature type="compositionally biased region" description="Low complexity" evidence="14">
    <location>
        <begin position="44"/>
        <end position="63"/>
    </location>
</feature>
<keyword evidence="15" id="KW-0812">Transmembrane</keyword>
<dbReference type="PANTHER" id="PTHR32282:SF34">
    <property type="entry name" value="PENICILLIN-BINDING PROTEIN 1A"/>
    <property type="match status" value="1"/>
</dbReference>
<gene>
    <name evidence="18" type="ORF">FL583_29750</name>
</gene>
<keyword evidence="8" id="KW-0133">Cell shape</keyword>
<dbReference type="OrthoDB" id="3397599at2"/>
<dbReference type="InterPro" id="IPR012338">
    <property type="entry name" value="Beta-lactam/transpept-like"/>
</dbReference>
<feature type="region of interest" description="Disordered" evidence="14">
    <location>
        <begin position="795"/>
        <end position="879"/>
    </location>
</feature>
<dbReference type="FunFam" id="1.10.3810.10:FF:000001">
    <property type="entry name" value="Penicillin-binding protein 1A"/>
    <property type="match status" value="1"/>
</dbReference>
<keyword evidence="15" id="KW-0472">Membrane</keyword>
<keyword evidence="5" id="KW-0328">Glycosyltransferase</keyword>
<dbReference type="FunCoup" id="A0A545AL72">
    <property type="interactions" value="20"/>
</dbReference>
<evidence type="ECO:0000256" key="12">
    <source>
        <dbReference type="ARBA" id="ARBA00034000"/>
    </source>
</evidence>
<dbReference type="SUPFAM" id="SSF56601">
    <property type="entry name" value="beta-lactamase/transpeptidase-like"/>
    <property type="match status" value="1"/>
</dbReference>
<feature type="transmembrane region" description="Helical" evidence="15">
    <location>
        <begin position="177"/>
        <end position="203"/>
    </location>
</feature>
<sequence>MTYGHTPDDDPDVGGRSSSGGTVYGGSAPRGSGGGTVYGGGSSAGSSGTTYGSPAAGRGTTYGSSGGTTYGSSSAGSSGTTYGSSGGGTTYGSSSAGRGTTYGAAGGGTTYGSPGSGGTTYGASSGTTYGSTAVGDRPAGLGPRSRAAALEDDQLLPEVGGAPSGGGPKKPGRRKKVLIGLGIGTALCLLLGLTGGGVAYASVDLPNFPAASKTTQIQYSDGKTTFATFATENRIEVPLAKVPKYVQDAVIATEDPDFRENSGVSFRGTARAVWGLVKGDEGAGGGSTITQQYIRNALNLTRERSYSRKVKEIILARKLSSSWDKDTILKGYLNTIYFGRGAWGIQSASQAYFHKDIDKLSVAEGAVLAAVIKDPTNFDPTNNKASAEGRWTYVVDQMAKKQFITAADRQALTYPKVAEKPAATRDWQKGATGILGQKIESELKTTVGLTEQSINTGGYRVVTTINPTYQKAAEAASKEYLKGQDKDMATAMVSIDPATGMVRAYYGGDRGYGNLDLASSAAPHPAGSSMKPYVLAKGVEEGYSIDSLWDGTSGQTFPDRSTPLKNSDGDNSCGKQCSLTSATVKSLNTVYWALTYKVHASEVAKLAEKAGITRIDGMKTADFIKSDKLNSGLGIGQDSISVLDQAAGYATFANYGIYRQPYFIDKVYGADGKVVWDHADHVAPEVQAFSKDVGRDVSYVLQQVYGATNKKITDGREGAIKTGTQQFGNTDENAHAWMCGFTPQLASAVWVGSGTDKDIKLRDRVNGNIHVYGSGIPGKIWRDFMSAALKGTDKEDFESPLHAGDQPGNAPSEEPSPTPSDTPDEDDQNQDGQNGDGQNGDGQNGDGQNQDGQNPGQNPDPQNPDGQNNNNDGNPFNNN</sequence>
<feature type="compositionally biased region" description="Gly residues" evidence="14">
    <location>
        <begin position="834"/>
        <end position="845"/>
    </location>
</feature>
<evidence type="ECO:0000256" key="15">
    <source>
        <dbReference type="SAM" id="Phobius"/>
    </source>
</evidence>
<dbReference type="InterPro" id="IPR001460">
    <property type="entry name" value="PCN-bd_Tpept"/>
</dbReference>
<keyword evidence="10" id="KW-0511">Multifunctional enzyme</keyword>
<feature type="domain" description="Penicillin-binding protein transpeptidase" evidence="16">
    <location>
        <begin position="491"/>
        <end position="752"/>
    </location>
</feature>
<feature type="compositionally biased region" description="Low complexity" evidence="14">
    <location>
        <begin position="70"/>
        <end position="83"/>
    </location>
</feature>
<feature type="region of interest" description="Disordered" evidence="14">
    <location>
        <begin position="1"/>
        <end position="96"/>
    </location>
</feature>
<keyword evidence="11" id="KW-0961">Cell wall biogenesis/degradation</keyword>
<keyword evidence="7" id="KW-0378">Hydrolase</keyword>
<keyword evidence="6" id="KW-0808">Transferase</keyword>
<feature type="compositionally biased region" description="Gly residues" evidence="14">
    <location>
        <begin position="31"/>
        <end position="43"/>
    </location>
</feature>
<evidence type="ECO:0000313" key="19">
    <source>
        <dbReference type="Proteomes" id="UP000317982"/>
    </source>
</evidence>
<evidence type="ECO:0000256" key="1">
    <source>
        <dbReference type="ARBA" id="ARBA00007090"/>
    </source>
</evidence>
<dbReference type="Proteomes" id="UP000317982">
    <property type="component" value="Unassembled WGS sequence"/>
</dbReference>
<dbReference type="GO" id="GO:0009252">
    <property type="term" value="P:peptidoglycan biosynthetic process"/>
    <property type="evidence" value="ECO:0007669"/>
    <property type="project" value="UniProtKB-KW"/>
</dbReference>
<evidence type="ECO:0000256" key="9">
    <source>
        <dbReference type="ARBA" id="ARBA00022984"/>
    </source>
</evidence>
<evidence type="ECO:0000256" key="14">
    <source>
        <dbReference type="SAM" id="MobiDB-lite"/>
    </source>
</evidence>
<dbReference type="GO" id="GO:0008360">
    <property type="term" value="P:regulation of cell shape"/>
    <property type="evidence" value="ECO:0007669"/>
    <property type="project" value="UniProtKB-KW"/>
</dbReference>
<proteinExistence type="inferred from homology"/>
<evidence type="ECO:0000256" key="3">
    <source>
        <dbReference type="ARBA" id="ARBA00022645"/>
    </source>
</evidence>
<name>A0A545AL72_9ACTN</name>
<dbReference type="SUPFAM" id="SSF53955">
    <property type="entry name" value="Lysozyme-like"/>
    <property type="match status" value="1"/>
</dbReference>